<feature type="region of interest" description="Disordered" evidence="2">
    <location>
        <begin position="1"/>
        <end position="48"/>
    </location>
</feature>
<sequence length="533" mass="57831">MGKGWKKQDAQQQQPPPWRGGQGQQWSIWPGAWRSPRSSPQLSWKDREVQERSHFPAYDLAWKQAPAIAVVSEERPSQTSGGLVGNVQHALNLARRVEQKLIKLRTEQLQRSRGWDKYMADVKEAVAKEKSRHENAQARIAKEIQELESSQTAAYEQVTAVAMEMKGQGGLFGQATASYVEPPGMEVDLGLDQRSRAGQDSSLSDADLAAELRRIIGVVQMREANRVAPPSTPPRRHGGHPAMTPPATTNARPNLDAAQKAADPYPSPLSTAQFGTGTPQSSRAPHEHMPEAGHPVVAQPEPAPSSKEGMCEVPLPVPNDSVSPLQEQLRVRRQEARKAMEPFGIPGKLNSQQQPPPPGDSKTTAPTTQSIIQDDDEELDSASAMNTSPGLGKLESFLRVGKMVGDLRIVTSMGKRMPDLGDFDSGSSLDLARHGCVSWLPVLATALQRAPPWARGSHMGRAPGLGSPGNVVLYLCGQSLVSSGTALWKLAFAPAASLLPLLPARIGQKCALHWQYCFSVLRPFGLETLPRLS</sequence>
<feature type="compositionally biased region" description="Polar residues" evidence="2">
    <location>
        <begin position="268"/>
        <end position="283"/>
    </location>
</feature>
<keyword evidence="4" id="KW-1185">Reference proteome</keyword>
<feature type="region of interest" description="Disordered" evidence="2">
    <location>
        <begin position="341"/>
        <end position="368"/>
    </location>
</feature>
<comment type="caution">
    <text evidence="3">The sequence shown here is derived from an EMBL/GenBank/DDBJ whole genome shotgun (WGS) entry which is preliminary data.</text>
</comment>
<dbReference type="EMBL" id="LSRX01000231">
    <property type="protein sequence ID" value="OLQ03650.1"/>
    <property type="molecule type" value="Genomic_DNA"/>
</dbReference>
<accession>A0A1Q9E8B2</accession>
<dbReference type="AlphaFoldDB" id="A0A1Q9E8B2"/>
<evidence type="ECO:0000313" key="4">
    <source>
        <dbReference type="Proteomes" id="UP000186817"/>
    </source>
</evidence>
<reference evidence="3 4" key="1">
    <citation type="submission" date="2016-02" db="EMBL/GenBank/DDBJ databases">
        <title>Genome analysis of coral dinoflagellate symbionts highlights evolutionary adaptations to a symbiotic lifestyle.</title>
        <authorList>
            <person name="Aranda M."/>
            <person name="Li Y."/>
            <person name="Liew Y.J."/>
            <person name="Baumgarten S."/>
            <person name="Simakov O."/>
            <person name="Wilson M."/>
            <person name="Piel J."/>
            <person name="Ashoor H."/>
            <person name="Bougouffa S."/>
            <person name="Bajic V.B."/>
            <person name="Ryu T."/>
            <person name="Ravasi T."/>
            <person name="Bayer T."/>
            <person name="Micklem G."/>
            <person name="Kim H."/>
            <person name="Bhak J."/>
            <person name="Lajeunesse T.C."/>
            <person name="Voolstra C.R."/>
        </authorList>
    </citation>
    <scope>NUCLEOTIDE SEQUENCE [LARGE SCALE GENOMIC DNA]</scope>
    <source>
        <strain evidence="3 4">CCMP2467</strain>
    </source>
</reference>
<keyword evidence="1" id="KW-0175">Coiled coil</keyword>
<organism evidence="3 4">
    <name type="scientific">Symbiodinium microadriaticum</name>
    <name type="common">Dinoflagellate</name>
    <name type="synonym">Zooxanthella microadriatica</name>
    <dbReference type="NCBI Taxonomy" id="2951"/>
    <lineage>
        <taxon>Eukaryota</taxon>
        <taxon>Sar</taxon>
        <taxon>Alveolata</taxon>
        <taxon>Dinophyceae</taxon>
        <taxon>Suessiales</taxon>
        <taxon>Symbiodiniaceae</taxon>
        <taxon>Symbiodinium</taxon>
    </lineage>
</organism>
<evidence type="ECO:0000313" key="3">
    <source>
        <dbReference type="EMBL" id="OLQ03650.1"/>
    </source>
</evidence>
<evidence type="ECO:0000256" key="1">
    <source>
        <dbReference type="SAM" id="Coils"/>
    </source>
</evidence>
<protein>
    <submittedName>
        <fullName evidence="3">Uncharacterized protein</fullName>
    </submittedName>
</protein>
<proteinExistence type="predicted"/>
<feature type="region of interest" description="Disordered" evidence="2">
    <location>
        <begin position="223"/>
        <end position="308"/>
    </location>
</feature>
<evidence type="ECO:0000256" key="2">
    <source>
        <dbReference type="SAM" id="MobiDB-lite"/>
    </source>
</evidence>
<name>A0A1Q9E8B2_SYMMI</name>
<feature type="coiled-coil region" evidence="1">
    <location>
        <begin position="87"/>
        <end position="153"/>
    </location>
</feature>
<dbReference type="OrthoDB" id="458249at2759"/>
<dbReference type="Proteomes" id="UP000186817">
    <property type="component" value="Unassembled WGS sequence"/>
</dbReference>
<gene>
    <name evidence="3" type="ORF">AK812_SmicGene13388</name>
</gene>